<accession>A0AAD7FB40</accession>
<gene>
    <name evidence="1" type="ORF">FB45DRAFT_367720</name>
</gene>
<organism evidence="1 2">
    <name type="scientific">Roridomyces roridus</name>
    <dbReference type="NCBI Taxonomy" id="1738132"/>
    <lineage>
        <taxon>Eukaryota</taxon>
        <taxon>Fungi</taxon>
        <taxon>Dikarya</taxon>
        <taxon>Basidiomycota</taxon>
        <taxon>Agaricomycotina</taxon>
        <taxon>Agaricomycetes</taxon>
        <taxon>Agaricomycetidae</taxon>
        <taxon>Agaricales</taxon>
        <taxon>Marasmiineae</taxon>
        <taxon>Mycenaceae</taxon>
        <taxon>Roridomyces</taxon>
    </lineage>
</organism>
<dbReference type="EMBL" id="JARKIF010000040">
    <property type="protein sequence ID" value="KAJ7609450.1"/>
    <property type="molecule type" value="Genomic_DNA"/>
</dbReference>
<evidence type="ECO:0000313" key="1">
    <source>
        <dbReference type="EMBL" id="KAJ7609450.1"/>
    </source>
</evidence>
<proteinExistence type="predicted"/>
<dbReference type="Proteomes" id="UP001221142">
    <property type="component" value="Unassembled WGS sequence"/>
</dbReference>
<protein>
    <submittedName>
        <fullName evidence="1">Uncharacterized protein</fullName>
    </submittedName>
</protein>
<keyword evidence="2" id="KW-1185">Reference proteome</keyword>
<reference evidence="1" key="1">
    <citation type="submission" date="2023-03" db="EMBL/GenBank/DDBJ databases">
        <title>Massive genome expansion in bonnet fungi (Mycena s.s.) driven by repeated elements and novel gene families across ecological guilds.</title>
        <authorList>
            <consortium name="Lawrence Berkeley National Laboratory"/>
            <person name="Harder C.B."/>
            <person name="Miyauchi S."/>
            <person name="Viragh M."/>
            <person name="Kuo A."/>
            <person name="Thoen E."/>
            <person name="Andreopoulos B."/>
            <person name="Lu D."/>
            <person name="Skrede I."/>
            <person name="Drula E."/>
            <person name="Henrissat B."/>
            <person name="Morin E."/>
            <person name="Kohler A."/>
            <person name="Barry K."/>
            <person name="LaButti K."/>
            <person name="Morin E."/>
            <person name="Salamov A."/>
            <person name="Lipzen A."/>
            <person name="Mereny Z."/>
            <person name="Hegedus B."/>
            <person name="Baldrian P."/>
            <person name="Stursova M."/>
            <person name="Weitz H."/>
            <person name="Taylor A."/>
            <person name="Grigoriev I.V."/>
            <person name="Nagy L.G."/>
            <person name="Martin F."/>
            <person name="Kauserud H."/>
        </authorList>
    </citation>
    <scope>NUCLEOTIDE SEQUENCE</scope>
    <source>
        <strain evidence="1">9284</strain>
    </source>
</reference>
<evidence type="ECO:0000313" key="2">
    <source>
        <dbReference type="Proteomes" id="UP001221142"/>
    </source>
</evidence>
<comment type="caution">
    <text evidence="1">The sequence shown here is derived from an EMBL/GenBank/DDBJ whole genome shotgun (WGS) entry which is preliminary data.</text>
</comment>
<name>A0AAD7FB40_9AGAR</name>
<dbReference type="AlphaFoldDB" id="A0AAD7FB40"/>
<sequence>MDSLSNAAVAHLERGHRLEPASEQAIPLIVPSRPTARAWPSRGFWARSCRASVPNVFPGGYGGRDEVDTTSETIAILHSPLGIFTTLLRRGHAPTQPPSLVYGDGTSRGRSTFGVCIWLWASQSWLRSRQAVVTSEGRQWAVADWEGMTAVHSLDESGLSRLQRATPTRYAVCVVRRVGSESFQHGTTPTDSCQTCLTLHFRATFPRRLRVPCTSASTL</sequence>